<feature type="region of interest" description="Disordered" evidence="1">
    <location>
        <begin position="83"/>
        <end position="153"/>
    </location>
</feature>
<feature type="compositionally biased region" description="Polar residues" evidence="1">
    <location>
        <begin position="120"/>
        <end position="134"/>
    </location>
</feature>
<accession>V6LTN9</accession>
<proteinExistence type="predicted"/>
<feature type="compositionally biased region" description="Acidic residues" evidence="1">
    <location>
        <begin position="143"/>
        <end position="153"/>
    </location>
</feature>
<gene>
    <name evidence="2" type="ORF">SS50377_12308</name>
</gene>
<organism evidence="2">
    <name type="scientific">Spironucleus salmonicida</name>
    <dbReference type="NCBI Taxonomy" id="348837"/>
    <lineage>
        <taxon>Eukaryota</taxon>
        <taxon>Metamonada</taxon>
        <taxon>Diplomonadida</taxon>
        <taxon>Hexamitidae</taxon>
        <taxon>Hexamitinae</taxon>
        <taxon>Spironucleus</taxon>
    </lineage>
</organism>
<sequence>MLLEKLQLCSNPQQIYQQAQHASQLTENALQEQIIRLKIRCEELQNSKKFEISQSIQQGWQVIQNSLINSNDVNNESKTVIIEGETNRQNCEEEEQDKESYATQQTDDGQDREQEEGLSISLQKEFQEPIQKQLSADMFVQEEPQEDQEDFMF</sequence>
<evidence type="ECO:0000313" key="2">
    <source>
        <dbReference type="EMBL" id="EST47613.1"/>
    </source>
</evidence>
<dbReference type="EMBL" id="KI546038">
    <property type="protein sequence ID" value="EST47613.1"/>
    <property type="molecule type" value="Genomic_DNA"/>
</dbReference>
<evidence type="ECO:0000256" key="1">
    <source>
        <dbReference type="SAM" id="MobiDB-lite"/>
    </source>
</evidence>
<protein>
    <submittedName>
        <fullName evidence="2">Uncharacterized protein</fullName>
    </submittedName>
</protein>
<dbReference type="VEuPathDB" id="GiardiaDB:SS50377_23036"/>
<reference evidence="2" key="1">
    <citation type="journal article" date="2014" name="PLoS Genet.">
        <title>The Genome of Spironucleus salmonicida Highlights a Fish Pathogen Adapted to Fluctuating Environments.</title>
        <authorList>
            <person name="Xu F."/>
            <person name="Jerlstrom-Hultqvist J."/>
            <person name="Einarsson E."/>
            <person name="Astvaldsson A."/>
            <person name="Svard S.G."/>
            <person name="Andersson J.O."/>
        </authorList>
    </citation>
    <scope>NUCLEOTIDE SEQUENCE</scope>
</reference>
<dbReference type="AlphaFoldDB" id="V6LTN9"/>
<name>V6LTN9_9EUKA</name>